<feature type="binding site" evidence="4">
    <location>
        <position position="369"/>
    </location>
    <ligand>
        <name>Zn(2+)</name>
        <dbReference type="ChEBI" id="CHEBI:29105"/>
    </ligand>
</feature>
<feature type="active site" description="Proton acceptor" evidence="4">
    <location>
        <position position="91"/>
    </location>
</feature>
<dbReference type="InterPro" id="IPR050076">
    <property type="entry name" value="ArchSynthase1/Queuine_TRR"/>
</dbReference>
<organism evidence="6">
    <name type="scientific">candidate division CPR3 bacterium</name>
    <dbReference type="NCBI Taxonomy" id="2268181"/>
    <lineage>
        <taxon>Bacteria</taxon>
        <taxon>Bacteria division CPR3</taxon>
    </lineage>
</organism>
<comment type="subunit">
    <text evidence="4">Homodimer. Within each dimer, one monomer is responsible for RNA recognition and catalysis, while the other monomer binds to the replacement base PreQ1.</text>
</comment>
<dbReference type="EMBL" id="DSYQ01000003">
    <property type="protein sequence ID" value="HGT70832.1"/>
    <property type="molecule type" value="Genomic_DNA"/>
</dbReference>
<keyword evidence="4" id="KW-0862">Zinc</keyword>
<dbReference type="HAMAP" id="MF_00168">
    <property type="entry name" value="Q_tRNA_Tgt"/>
    <property type="match status" value="1"/>
</dbReference>
<dbReference type="NCBIfam" id="TIGR00430">
    <property type="entry name" value="Q_tRNA_tgt"/>
    <property type="match status" value="1"/>
</dbReference>
<keyword evidence="4" id="KW-0671">Queuosine biosynthesis</keyword>
<dbReference type="AlphaFoldDB" id="A0A7C4M2V3"/>
<dbReference type="GO" id="GO:0008479">
    <property type="term" value="F:tRNA-guanosine(34) queuine transglycosylase activity"/>
    <property type="evidence" value="ECO:0007669"/>
    <property type="project" value="UniProtKB-UniRule"/>
</dbReference>
<comment type="cofactor">
    <cofactor evidence="4">
        <name>Zn(2+)</name>
        <dbReference type="ChEBI" id="CHEBI:29105"/>
    </cofactor>
    <text evidence="4">Binds 1 zinc ion per subunit.</text>
</comment>
<dbReference type="EC" id="2.4.2.29" evidence="4"/>
<feature type="region of interest" description="RNA binding" evidence="4">
    <location>
        <begin position="294"/>
        <end position="300"/>
    </location>
</feature>
<evidence type="ECO:0000256" key="1">
    <source>
        <dbReference type="ARBA" id="ARBA00022676"/>
    </source>
</evidence>
<feature type="binding site" evidence="4">
    <location>
        <position position="372"/>
    </location>
    <ligand>
        <name>Zn(2+)</name>
        <dbReference type="ChEBI" id="CHEBI:29105"/>
    </ligand>
</feature>
<keyword evidence="4" id="KW-0479">Metal-binding</keyword>
<dbReference type="PANTHER" id="PTHR46499:SF1">
    <property type="entry name" value="QUEUINE TRNA-RIBOSYLTRANSFERASE"/>
    <property type="match status" value="1"/>
</dbReference>
<feature type="region of interest" description="RNA binding; important for wobble base 34 recognition" evidence="4">
    <location>
        <begin position="318"/>
        <end position="322"/>
    </location>
</feature>
<comment type="catalytic activity">
    <reaction evidence="4">
        <text>7-aminomethyl-7-carbaguanine + guanosine(34) in tRNA = 7-aminomethyl-7-carbaguanosine(34) in tRNA + guanine</text>
        <dbReference type="Rhea" id="RHEA:24104"/>
        <dbReference type="Rhea" id="RHEA-COMP:10341"/>
        <dbReference type="Rhea" id="RHEA-COMP:10342"/>
        <dbReference type="ChEBI" id="CHEBI:16235"/>
        <dbReference type="ChEBI" id="CHEBI:58703"/>
        <dbReference type="ChEBI" id="CHEBI:74269"/>
        <dbReference type="ChEBI" id="CHEBI:82833"/>
        <dbReference type="EC" id="2.4.2.29"/>
    </reaction>
</comment>
<dbReference type="GO" id="GO:0005829">
    <property type="term" value="C:cytosol"/>
    <property type="evidence" value="ECO:0007669"/>
    <property type="project" value="TreeGrafter"/>
</dbReference>
<dbReference type="GO" id="GO:0008616">
    <property type="term" value="P:tRNA queuosine(34) biosynthetic process"/>
    <property type="evidence" value="ECO:0007669"/>
    <property type="project" value="UniProtKB-UniRule"/>
</dbReference>
<keyword evidence="3 4" id="KW-0819">tRNA processing</keyword>
<dbReference type="NCBIfam" id="TIGR00449">
    <property type="entry name" value="tgt_general"/>
    <property type="match status" value="1"/>
</dbReference>
<dbReference type="Gene3D" id="3.20.20.105">
    <property type="entry name" value="Queuine tRNA-ribosyltransferase-like"/>
    <property type="match status" value="1"/>
</dbReference>
<dbReference type="UniPathway" id="UPA00392"/>
<keyword evidence="1 4" id="KW-0328">Glycosyltransferase</keyword>
<protein>
    <recommendedName>
        <fullName evidence="4">Queuine tRNA-ribosyltransferase</fullName>
        <ecNumber evidence="4">2.4.2.29</ecNumber>
    </recommendedName>
    <alternativeName>
        <fullName evidence="4">Guanine insertion enzyme</fullName>
    </alternativeName>
    <alternativeName>
        <fullName evidence="4">tRNA-guanine transglycosylase</fullName>
    </alternativeName>
</protein>
<sequence length="433" mass="48858">MSFKIIRNDKKSSARLGILKTPHGDIRTPVFMPVGTLGTVKTTTPDELKDLGADIILGNTYHLYLRPGDARIAKHGGLHEFIRWDRPILTDSGGYQVFSLGKNSVGVGSKLAPCSCVEPKCTKRSLVKIKEDGVEFRSHLDGSKHFFTPEKVIDIQRNLGSDIIMVLDECTPYPCSEQYAKAAMERTHNWAIKALKYHKFQIINPKSQTNPKSEISKNKQLLFGIIQGSTFKNLRIESAKIITSLQFDGIAIGGVSVGEDKKEMYKVLDWVMPFVHPNSPNDPTNPTRPIYLMGVGTPEDILEAVERGVDMFDCVLPTRLARHATVWYYPTSFESVEANGRSSKKGGKINLLNAQFKDDKDVLMLGCQCYACRNGFSRAYIHHLLKENEVLGIRLTTQHNIHFLLDLMNKIRDNIDKGTFLEFKKEFLKNWEI</sequence>
<feature type="binding site" evidence="4">
    <location>
        <position position="254"/>
    </location>
    <ligand>
        <name>substrate</name>
    </ligand>
</feature>
<gene>
    <name evidence="4" type="primary">tgt</name>
    <name evidence="6" type="ORF">ENT43_01050</name>
</gene>
<proteinExistence type="inferred from homology"/>
<evidence type="ECO:0000313" key="6">
    <source>
        <dbReference type="EMBL" id="HGT70832.1"/>
    </source>
</evidence>
<feature type="binding site" evidence="4">
    <location>
        <position position="168"/>
    </location>
    <ligand>
        <name>substrate</name>
    </ligand>
</feature>
<comment type="function">
    <text evidence="4">Catalyzes the base-exchange of a guanine (G) residue with the queuine precursor 7-aminomethyl-7-deazaguanine (PreQ1) at position 34 (anticodon wobble position) in tRNAs with GU(N) anticodons (tRNA-Asp, -Asn, -His and -Tyr). Catalysis occurs through a double-displacement mechanism. The nucleophile active site attacks the C1' of nucleotide 34 to detach the guanine base from the RNA, forming a covalent enzyme-RNA intermediate. The proton acceptor active site deprotonates the incoming PreQ1, allowing a nucleophilic attack on the C1' of the ribose to form the product. After dissociation, two additional enzymatic reactions on the tRNA convert PreQ1 to queuine (Q), resulting in the hypermodified nucleoside queuosine (7-(((4,5-cis-dihydroxy-2-cyclopenten-1-yl)amino)methyl)-7-deazaguanosine).</text>
</comment>
<feature type="binding site" evidence="4">
    <location>
        <position position="399"/>
    </location>
    <ligand>
        <name>Zn(2+)</name>
        <dbReference type="ChEBI" id="CHEBI:29105"/>
    </ligand>
</feature>
<name>A0A7C4M2V3_UNCC3</name>
<evidence type="ECO:0000256" key="4">
    <source>
        <dbReference type="HAMAP-Rule" id="MF_00168"/>
    </source>
</evidence>
<evidence type="ECO:0000259" key="5">
    <source>
        <dbReference type="Pfam" id="PF01702"/>
    </source>
</evidence>
<feature type="binding site" evidence="4">
    <location>
        <begin position="91"/>
        <end position="95"/>
    </location>
    <ligand>
        <name>substrate</name>
    </ligand>
</feature>
<feature type="binding site" evidence="4">
    <location>
        <position position="367"/>
    </location>
    <ligand>
        <name>Zn(2+)</name>
        <dbReference type="ChEBI" id="CHEBI:29105"/>
    </ligand>
</feature>
<evidence type="ECO:0000256" key="2">
    <source>
        <dbReference type="ARBA" id="ARBA00022679"/>
    </source>
</evidence>
<keyword evidence="2 4" id="KW-0808">Transferase</keyword>
<comment type="pathway">
    <text evidence="4">tRNA modification; tRNA-queuosine biosynthesis.</text>
</comment>
<dbReference type="SUPFAM" id="SSF51713">
    <property type="entry name" value="tRNA-guanine transglycosylase"/>
    <property type="match status" value="1"/>
</dbReference>
<reference evidence="6" key="1">
    <citation type="journal article" date="2020" name="mSystems">
        <title>Genome- and Community-Level Interaction Insights into Carbon Utilization and Element Cycling Functions of Hydrothermarchaeota in Hydrothermal Sediment.</title>
        <authorList>
            <person name="Zhou Z."/>
            <person name="Liu Y."/>
            <person name="Xu W."/>
            <person name="Pan J."/>
            <person name="Luo Z.H."/>
            <person name="Li M."/>
        </authorList>
    </citation>
    <scope>NUCLEOTIDE SEQUENCE [LARGE SCALE GENOMIC DNA]</scope>
    <source>
        <strain evidence="6">SpSt-579</strain>
    </source>
</reference>
<dbReference type="InterPro" id="IPR036511">
    <property type="entry name" value="TGT-like_sf"/>
</dbReference>
<feature type="domain" description="tRNA-guanine(15) transglycosylase-like" evidence="5">
    <location>
        <begin position="13"/>
        <end position="432"/>
    </location>
</feature>
<dbReference type="InterPro" id="IPR004803">
    <property type="entry name" value="TGT"/>
</dbReference>
<feature type="binding site" evidence="4">
    <location>
        <position position="227"/>
    </location>
    <ligand>
        <name>substrate</name>
    </ligand>
</feature>
<feature type="active site" description="Nucleophile" evidence="4">
    <location>
        <position position="313"/>
    </location>
</feature>
<comment type="caution">
    <text evidence="6">The sequence shown here is derived from an EMBL/GenBank/DDBJ whole genome shotgun (WGS) entry which is preliminary data.</text>
</comment>
<dbReference type="PANTHER" id="PTHR46499">
    <property type="entry name" value="QUEUINE TRNA-RIBOSYLTRANSFERASE"/>
    <property type="match status" value="1"/>
</dbReference>
<dbReference type="InterPro" id="IPR002616">
    <property type="entry name" value="tRNA_ribo_trans-like"/>
</dbReference>
<evidence type="ECO:0000256" key="3">
    <source>
        <dbReference type="ARBA" id="ARBA00022694"/>
    </source>
</evidence>
<comment type="similarity">
    <text evidence="4">Belongs to the queuine tRNA-ribosyltransferase family.</text>
</comment>
<accession>A0A7C4M2V3</accession>
<dbReference type="Pfam" id="PF01702">
    <property type="entry name" value="TGT"/>
    <property type="match status" value="1"/>
</dbReference>
<dbReference type="GO" id="GO:0046872">
    <property type="term" value="F:metal ion binding"/>
    <property type="evidence" value="ECO:0007669"/>
    <property type="project" value="UniProtKB-KW"/>
</dbReference>